<sequence>MNTSSNNSKILLKKTLSTEHGSDECFDSLPNSHAVENGFVKYRCIGEGSCGTVFEAGTRAIKISPYEKSLWYDFHLTNRVSAALQKQNGLVRRLFPQYMVPRVPKVHAFMKANEDWSSHGCMINKARSFPSSAKAEGQTAIEEDLIQPLSLSTRVALIERYFDPAAISEALADPDNKDCLVRLYFGRRDPPGPGNWRTSLRNFELTLDIAEELELNVEQLTAEMAIGLAIIHWEAKVDAQDAEWVLGRPALEDSVQTSWEDFKDQGPTSIKPEHAHRSVSLWILDFDKSDTIDFDRFDRYDEEDGFAYESCIELLVRGVTSHDPYLPNPEVDRDLFEHFAAIYLRTSDSILRSNGYDSSILSLPGKFINAYRRWASTPDDAGFVFDGDDNQEVEGGWSDADVEEGCFSDDESEDSEESSEEELEVDDNASRGK</sequence>
<dbReference type="Proteomes" id="UP000433883">
    <property type="component" value="Unassembled WGS sequence"/>
</dbReference>
<feature type="region of interest" description="Disordered" evidence="1">
    <location>
        <begin position="383"/>
        <end position="433"/>
    </location>
</feature>
<feature type="domain" description="DUF3669" evidence="2">
    <location>
        <begin position="281"/>
        <end position="354"/>
    </location>
</feature>
<dbReference type="PANTHER" id="PTHR40780:SF2">
    <property type="entry name" value="DUF3669 DOMAIN-CONTAINING PROTEIN"/>
    <property type="match status" value="1"/>
</dbReference>
<dbReference type="OrthoDB" id="2993351at2759"/>
<feature type="compositionally biased region" description="Acidic residues" evidence="1">
    <location>
        <begin position="400"/>
        <end position="427"/>
    </location>
</feature>
<evidence type="ECO:0000256" key="1">
    <source>
        <dbReference type="SAM" id="MobiDB-lite"/>
    </source>
</evidence>
<dbReference type="InterPro" id="IPR022137">
    <property type="entry name" value="Znf_prot_DUF3669"/>
</dbReference>
<dbReference type="Pfam" id="PF12417">
    <property type="entry name" value="DUF3669"/>
    <property type="match status" value="1"/>
</dbReference>
<comment type="caution">
    <text evidence="4">The sequence shown here is derived from an EMBL/GenBank/DDBJ whole genome shotgun (WGS) entry which is preliminary data.</text>
</comment>
<dbReference type="AlphaFoldDB" id="A0A8H3ZFX8"/>
<dbReference type="Proteomes" id="UP000490939">
    <property type="component" value="Unassembled WGS sequence"/>
</dbReference>
<dbReference type="PANTHER" id="PTHR40780">
    <property type="entry name" value="DUF3669 DOMAIN-CONTAINING PROTEIN"/>
    <property type="match status" value="1"/>
</dbReference>
<dbReference type="EMBL" id="WNWR01000082">
    <property type="protein sequence ID" value="KAE9991782.1"/>
    <property type="molecule type" value="Genomic_DNA"/>
</dbReference>
<proteinExistence type="predicted"/>
<evidence type="ECO:0000313" key="5">
    <source>
        <dbReference type="Proteomes" id="UP000490939"/>
    </source>
</evidence>
<organism evidence="4 5">
    <name type="scientific">Venturia inaequalis</name>
    <name type="common">Apple scab fungus</name>
    <dbReference type="NCBI Taxonomy" id="5025"/>
    <lineage>
        <taxon>Eukaryota</taxon>
        <taxon>Fungi</taxon>
        <taxon>Dikarya</taxon>
        <taxon>Ascomycota</taxon>
        <taxon>Pezizomycotina</taxon>
        <taxon>Dothideomycetes</taxon>
        <taxon>Pleosporomycetidae</taxon>
        <taxon>Venturiales</taxon>
        <taxon>Venturiaceae</taxon>
        <taxon>Venturia</taxon>
    </lineage>
</organism>
<evidence type="ECO:0000259" key="2">
    <source>
        <dbReference type="Pfam" id="PF12417"/>
    </source>
</evidence>
<evidence type="ECO:0000313" key="4">
    <source>
        <dbReference type="EMBL" id="KAE9991782.1"/>
    </source>
</evidence>
<protein>
    <recommendedName>
        <fullName evidence="2">DUF3669 domain-containing protein</fullName>
    </recommendedName>
</protein>
<keyword evidence="5" id="KW-1185">Reference proteome</keyword>
<dbReference type="EMBL" id="WNWQ01000082">
    <property type="protein sequence ID" value="KAE9980088.1"/>
    <property type="molecule type" value="Genomic_DNA"/>
</dbReference>
<accession>A0A8H3ZFX8</accession>
<gene>
    <name evidence="3" type="ORF">BLS_009172</name>
    <name evidence="4" type="ORF">EG327_010978</name>
</gene>
<evidence type="ECO:0000313" key="3">
    <source>
        <dbReference type="EMBL" id="KAE9980088.1"/>
    </source>
</evidence>
<name>A0A8H3ZFX8_VENIN</name>
<reference evidence="4 5" key="1">
    <citation type="submission" date="2019-07" db="EMBL/GenBank/DDBJ databases">
        <title>Venturia inaequalis Genome Resource.</title>
        <authorList>
            <person name="Lichtner F.J."/>
        </authorList>
    </citation>
    <scope>NUCLEOTIDE SEQUENCE [LARGE SCALE GENOMIC DNA]</scope>
    <source>
        <strain evidence="3">Bline_iso_100314</strain>
        <strain evidence="4 5">DMI_063113</strain>
    </source>
</reference>